<comment type="caution">
    <text evidence="2">The sequence shown here is derived from an EMBL/GenBank/DDBJ whole genome shotgun (WGS) entry which is preliminary data.</text>
</comment>
<dbReference type="Proteomes" id="UP000813427">
    <property type="component" value="Unassembled WGS sequence"/>
</dbReference>
<name>A0A8K0WC31_9HYPO</name>
<protein>
    <submittedName>
        <fullName evidence="2">Uncharacterized protein</fullName>
    </submittedName>
</protein>
<gene>
    <name evidence="2" type="ORF">BKA59DRAFT_512451</name>
</gene>
<dbReference type="OrthoDB" id="5089449at2759"/>
<feature type="coiled-coil region" evidence="1">
    <location>
        <begin position="72"/>
        <end position="205"/>
    </location>
</feature>
<dbReference type="AlphaFoldDB" id="A0A8K0WC31"/>
<dbReference type="EMBL" id="JAGPXF010000004">
    <property type="protein sequence ID" value="KAH7246485.1"/>
    <property type="molecule type" value="Genomic_DNA"/>
</dbReference>
<evidence type="ECO:0000313" key="3">
    <source>
        <dbReference type="Proteomes" id="UP000813427"/>
    </source>
</evidence>
<evidence type="ECO:0000256" key="1">
    <source>
        <dbReference type="SAM" id="Coils"/>
    </source>
</evidence>
<organism evidence="2 3">
    <name type="scientific">Fusarium tricinctum</name>
    <dbReference type="NCBI Taxonomy" id="61284"/>
    <lineage>
        <taxon>Eukaryota</taxon>
        <taxon>Fungi</taxon>
        <taxon>Dikarya</taxon>
        <taxon>Ascomycota</taxon>
        <taxon>Pezizomycotina</taxon>
        <taxon>Sordariomycetes</taxon>
        <taxon>Hypocreomycetidae</taxon>
        <taxon>Hypocreales</taxon>
        <taxon>Nectriaceae</taxon>
        <taxon>Fusarium</taxon>
        <taxon>Fusarium tricinctum species complex</taxon>
    </lineage>
</organism>
<evidence type="ECO:0000313" key="2">
    <source>
        <dbReference type="EMBL" id="KAH7246485.1"/>
    </source>
</evidence>
<keyword evidence="1" id="KW-0175">Coiled coil</keyword>
<reference evidence="2" key="1">
    <citation type="journal article" date="2021" name="Nat. Commun.">
        <title>Genetic determinants of endophytism in the Arabidopsis root mycobiome.</title>
        <authorList>
            <person name="Mesny F."/>
            <person name="Miyauchi S."/>
            <person name="Thiergart T."/>
            <person name="Pickel B."/>
            <person name="Atanasova L."/>
            <person name="Karlsson M."/>
            <person name="Huettel B."/>
            <person name="Barry K.W."/>
            <person name="Haridas S."/>
            <person name="Chen C."/>
            <person name="Bauer D."/>
            <person name="Andreopoulos W."/>
            <person name="Pangilinan J."/>
            <person name="LaButti K."/>
            <person name="Riley R."/>
            <person name="Lipzen A."/>
            <person name="Clum A."/>
            <person name="Drula E."/>
            <person name="Henrissat B."/>
            <person name="Kohler A."/>
            <person name="Grigoriev I.V."/>
            <person name="Martin F.M."/>
            <person name="Hacquard S."/>
        </authorList>
    </citation>
    <scope>NUCLEOTIDE SEQUENCE</scope>
    <source>
        <strain evidence="2">MPI-SDFR-AT-0068</strain>
    </source>
</reference>
<keyword evidence="3" id="KW-1185">Reference proteome</keyword>
<proteinExistence type="predicted"/>
<accession>A0A8K0WC31</accession>
<sequence>MSSHYPGPYSDGQQCCGRDDYGNESRWHPYATTIAPADYDPPTRALTPGNPGLRRVVVRSGSSREWELQDENADLKRKLQDSQQIVSCLQSERDGLKTEFRKELDDIRPEATLNQRLKEQSAMKNNAIHRLTTEAAEQFKTIKQLKSEINNKNNTISQLQRDRKKAIQDLNNARRNMNSYKPGKLSKAEKRKQRQEAEMANAFEKEGLLISKFVQDSHLTDDVLAQISRIAANVEEKKILYALLYSANRGIYYCIHEAVEKGMLAPQALSPAQSDCPTRGVNCNFMIKAIVDGVVNKFKVFNPNAIPDIQQTEVQSEKSG</sequence>